<evidence type="ECO:0000313" key="3">
    <source>
        <dbReference type="Proteomes" id="UP000242770"/>
    </source>
</evidence>
<gene>
    <name evidence="2" type="primary">SSCI25910.1</name>
</gene>
<dbReference type="PANTHER" id="PTHR35408">
    <property type="entry name" value="CHROMOSOME 15, WHOLE GENOME SHOTGUN SEQUENCE"/>
    <property type="match status" value="1"/>
</dbReference>
<name>A0A0F7S2S0_9BASI</name>
<dbReference type="PANTHER" id="PTHR35408:SF3">
    <property type="entry name" value="GLYCOSYLTRANSFERASE 2-LIKE DOMAIN-CONTAINING PROTEIN"/>
    <property type="match status" value="1"/>
</dbReference>
<evidence type="ECO:0000259" key="1">
    <source>
        <dbReference type="Pfam" id="PF13632"/>
    </source>
</evidence>
<dbReference type="EMBL" id="CCFA01001374">
    <property type="protein sequence ID" value="CDW97217.1"/>
    <property type="molecule type" value="Genomic_DNA"/>
</dbReference>
<sequence>MTQCPEVGVLQHCSGVMIVSDSYFELGIAFFTRLVNFSISFTVAAGDVAPFMGHNAFLRWSAMQEASFVDPEDGIRKIWSESHVSEDFDMAFAAAYVRLHHKMGYVLQQRVRRGCLSHLR</sequence>
<dbReference type="InterPro" id="IPR001173">
    <property type="entry name" value="Glyco_trans_2-like"/>
</dbReference>
<organism evidence="2 3">
    <name type="scientific">Sporisorium scitamineum</name>
    <dbReference type="NCBI Taxonomy" id="49012"/>
    <lineage>
        <taxon>Eukaryota</taxon>
        <taxon>Fungi</taxon>
        <taxon>Dikarya</taxon>
        <taxon>Basidiomycota</taxon>
        <taxon>Ustilaginomycotina</taxon>
        <taxon>Ustilaginomycetes</taxon>
        <taxon>Ustilaginales</taxon>
        <taxon>Ustilaginaceae</taxon>
        <taxon>Sporisorium</taxon>
    </lineage>
</organism>
<protein>
    <recommendedName>
        <fullName evidence="1">Glycosyltransferase 2-like domain-containing protein</fullName>
    </recommendedName>
</protein>
<proteinExistence type="predicted"/>
<evidence type="ECO:0000313" key="2">
    <source>
        <dbReference type="EMBL" id="CDW97217.1"/>
    </source>
</evidence>
<feature type="domain" description="Glycosyltransferase 2-like" evidence="1">
    <location>
        <begin position="1"/>
        <end position="95"/>
    </location>
</feature>
<accession>A0A0F7S2S0</accession>
<reference evidence="3" key="1">
    <citation type="submission" date="2014-06" db="EMBL/GenBank/DDBJ databases">
        <authorList>
            <person name="Berkman P.J."/>
        </authorList>
    </citation>
    <scope>NUCLEOTIDE SEQUENCE [LARGE SCALE GENOMIC DNA]</scope>
</reference>
<dbReference type="Proteomes" id="UP000242770">
    <property type="component" value="Unassembled WGS sequence"/>
</dbReference>
<dbReference type="Pfam" id="PF13632">
    <property type="entry name" value="Glyco_trans_2_3"/>
    <property type="match status" value="1"/>
</dbReference>
<dbReference type="STRING" id="49012.A0A0F7S2S0"/>
<dbReference type="AlphaFoldDB" id="A0A0F7S2S0"/>
<keyword evidence="3" id="KW-1185">Reference proteome</keyword>